<dbReference type="NCBIfam" id="TIGR00632">
    <property type="entry name" value="vsr"/>
    <property type="match status" value="1"/>
</dbReference>
<dbReference type="GO" id="GO:0016787">
    <property type="term" value="F:hydrolase activity"/>
    <property type="evidence" value="ECO:0007669"/>
    <property type="project" value="UniProtKB-KW"/>
</dbReference>
<dbReference type="SUPFAM" id="SSF52980">
    <property type="entry name" value="Restriction endonuclease-like"/>
    <property type="match status" value="1"/>
</dbReference>
<dbReference type="RefSeq" id="WP_158765200.1">
    <property type="nucleotide sequence ID" value="NZ_CP047045.1"/>
</dbReference>
<keyword evidence="5 6" id="KW-0234">DNA repair</keyword>
<evidence type="ECO:0000256" key="1">
    <source>
        <dbReference type="ARBA" id="ARBA00022722"/>
    </source>
</evidence>
<evidence type="ECO:0000256" key="3">
    <source>
        <dbReference type="ARBA" id="ARBA00022763"/>
    </source>
</evidence>
<evidence type="ECO:0000313" key="8">
    <source>
        <dbReference type="Proteomes" id="UP000431269"/>
    </source>
</evidence>
<dbReference type="KEGG" id="tsv:DSM104635_01066"/>
<dbReference type="AlphaFoldDB" id="A0A6I6MHD1"/>
<evidence type="ECO:0000256" key="5">
    <source>
        <dbReference type="ARBA" id="ARBA00023204"/>
    </source>
</evidence>
<comment type="similarity">
    <text evidence="6">Belongs to the vsr family.</text>
</comment>
<gene>
    <name evidence="7" type="primary">vsr</name>
    <name evidence="7" type="ORF">DSM104635_01066</name>
</gene>
<dbReference type="InterPro" id="IPR011335">
    <property type="entry name" value="Restrct_endonuc-II-like"/>
</dbReference>
<organism evidence="7 8">
    <name type="scientific">Terricaulis silvestris</name>
    <dbReference type="NCBI Taxonomy" id="2686094"/>
    <lineage>
        <taxon>Bacteria</taxon>
        <taxon>Pseudomonadati</taxon>
        <taxon>Pseudomonadota</taxon>
        <taxon>Alphaproteobacteria</taxon>
        <taxon>Caulobacterales</taxon>
        <taxon>Caulobacteraceae</taxon>
        <taxon>Terricaulis</taxon>
    </lineage>
</organism>
<dbReference type="EC" id="3.1.-.-" evidence="6"/>
<dbReference type="EMBL" id="CP047045">
    <property type="protein sequence ID" value="QGZ94250.1"/>
    <property type="molecule type" value="Genomic_DNA"/>
</dbReference>
<dbReference type="Pfam" id="PF03852">
    <property type="entry name" value="Vsr"/>
    <property type="match status" value="1"/>
</dbReference>
<keyword evidence="2 6" id="KW-0255">Endonuclease</keyword>
<evidence type="ECO:0000256" key="2">
    <source>
        <dbReference type="ARBA" id="ARBA00022759"/>
    </source>
</evidence>
<dbReference type="InterPro" id="IPR004603">
    <property type="entry name" value="DNA_mismatch_endonuc_vsr"/>
</dbReference>
<proteinExistence type="inferred from homology"/>
<reference evidence="8" key="1">
    <citation type="submission" date="2019-12" db="EMBL/GenBank/DDBJ databases">
        <title>Complete genome of Terracaulis silvestris 0127_4.</title>
        <authorList>
            <person name="Vieira S."/>
            <person name="Riedel T."/>
            <person name="Sproer C."/>
            <person name="Pascual J."/>
            <person name="Boedeker C."/>
            <person name="Overmann J."/>
        </authorList>
    </citation>
    <scope>NUCLEOTIDE SEQUENCE [LARGE SCALE GENOMIC DNA]</scope>
    <source>
        <strain evidence="8">0127_4</strain>
    </source>
</reference>
<keyword evidence="1 6" id="KW-0540">Nuclease</keyword>
<comment type="function">
    <text evidence="6">May nick specific sequences that contain T:G mispairs resulting from m5C-deamination.</text>
</comment>
<sequence>MRADVFDAEKRSAVMRAVKSSDTAPERAVRAAVRTAGFARRYRLQGAHLPGKPDLVFTSLRKVVFVHGCFWHGHDCKRGTRQPKDNAAYWRGKIERNRARDLTSLRALKRDGWSALVVWECETRDEAALTRRLAAFLKR</sequence>
<keyword evidence="3 6" id="KW-0227">DNA damage</keyword>
<dbReference type="REBASE" id="365022">
    <property type="entry name" value="V.Cba1274ORF1067P"/>
</dbReference>
<protein>
    <recommendedName>
        <fullName evidence="6">Very short patch repair endonuclease</fullName>
        <ecNumber evidence="6">3.1.-.-</ecNumber>
    </recommendedName>
</protein>
<keyword evidence="4 6" id="KW-0378">Hydrolase</keyword>
<dbReference type="Proteomes" id="UP000431269">
    <property type="component" value="Chromosome"/>
</dbReference>
<evidence type="ECO:0000256" key="4">
    <source>
        <dbReference type="ARBA" id="ARBA00022801"/>
    </source>
</evidence>
<evidence type="ECO:0000256" key="6">
    <source>
        <dbReference type="PIRNR" id="PIRNR018267"/>
    </source>
</evidence>
<dbReference type="CDD" id="cd00221">
    <property type="entry name" value="Vsr"/>
    <property type="match status" value="1"/>
</dbReference>
<keyword evidence="8" id="KW-1185">Reference proteome</keyword>
<name>A0A6I6MHD1_9CAUL</name>
<dbReference type="GO" id="GO:0004519">
    <property type="term" value="F:endonuclease activity"/>
    <property type="evidence" value="ECO:0007669"/>
    <property type="project" value="UniProtKB-KW"/>
</dbReference>
<dbReference type="Gene3D" id="3.40.960.10">
    <property type="entry name" value="VSR Endonuclease"/>
    <property type="match status" value="1"/>
</dbReference>
<dbReference type="PIRSF" id="PIRSF018267">
    <property type="entry name" value="VSR_endonuc"/>
    <property type="match status" value="1"/>
</dbReference>
<evidence type="ECO:0000313" key="7">
    <source>
        <dbReference type="EMBL" id="QGZ94250.1"/>
    </source>
</evidence>
<dbReference type="GO" id="GO:0006298">
    <property type="term" value="P:mismatch repair"/>
    <property type="evidence" value="ECO:0007669"/>
    <property type="project" value="UniProtKB-UniRule"/>
</dbReference>
<accession>A0A6I6MHD1</accession>